<feature type="transmembrane region" description="Helical" evidence="1">
    <location>
        <begin position="12"/>
        <end position="34"/>
    </location>
</feature>
<protein>
    <submittedName>
        <fullName evidence="2">Uncharacterized protein</fullName>
    </submittedName>
</protein>
<accession>A0A5C6BFD1</accession>
<evidence type="ECO:0000256" key="1">
    <source>
        <dbReference type="SAM" id="Phobius"/>
    </source>
</evidence>
<name>A0A5C6BFD1_9BACT</name>
<evidence type="ECO:0000313" key="2">
    <source>
        <dbReference type="EMBL" id="TWU10337.1"/>
    </source>
</evidence>
<evidence type="ECO:0000313" key="3">
    <source>
        <dbReference type="Proteomes" id="UP000316304"/>
    </source>
</evidence>
<dbReference type="EMBL" id="SJPT01000019">
    <property type="protein sequence ID" value="TWU10337.1"/>
    <property type="molecule type" value="Genomic_DNA"/>
</dbReference>
<sequence length="70" mass="7668">MFGIGPMELLIVLIVGVLTIGIPICIVVLLVLLLRKQNNASGDSPQISQLQQENQRLRDELATLKRTSEG</sequence>
<gene>
    <name evidence="2" type="ORF">Pla52o_57110</name>
</gene>
<comment type="caution">
    <text evidence="2">The sequence shown here is derived from an EMBL/GenBank/DDBJ whole genome shotgun (WGS) entry which is preliminary data.</text>
</comment>
<keyword evidence="3" id="KW-1185">Reference proteome</keyword>
<proteinExistence type="predicted"/>
<keyword evidence="1" id="KW-0472">Membrane</keyword>
<keyword evidence="1" id="KW-1133">Transmembrane helix</keyword>
<organism evidence="2 3">
    <name type="scientific">Novipirellula galeiformis</name>
    <dbReference type="NCBI Taxonomy" id="2528004"/>
    <lineage>
        <taxon>Bacteria</taxon>
        <taxon>Pseudomonadati</taxon>
        <taxon>Planctomycetota</taxon>
        <taxon>Planctomycetia</taxon>
        <taxon>Pirellulales</taxon>
        <taxon>Pirellulaceae</taxon>
        <taxon>Novipirellula</taxon>
    </lineage>
</organism>
<dbReference type="Proteomes" id="UP000316304">
    <property type="component" value="Unassembled WGS sequence"/>
</dbReference>
<keyword evidence="1" id="KW-0812">Transmembrane</keyword>
<reference evidence="2 3" key="1">
    <citation type="submission" date="2019-02" db="EMBL/GenBank/DDBJ databases">
        <title>Deep-cultivation of Planctomycetes and their phenomic and genomic characterization uncovers novel biology.</title>
        <authorList>
            <person name="Wiegand S."/>
            <person name="Jogler M."/>
            <person name="Boedeker C."/>
            <person name="Pinto D."/>
            <person name="Vollmers J."/>
            <person name="Rivas-Marin E."/>
            <person name="Kohn T."/>
            <person name="Peeters S.H."/>
            <person name="Heuer A."/>
            <person name="Rast P."/>
            <person name="Oberbeckmann S."/>
            <person name="Bunk B."/>
            <person name="Jeske O."/>
            <person name="Meyerdierks A."/>
            <person name="Storesund J.E."/>
            <person name="Kallscheuer N."/>
            <person name="Luecker S."/>
            <person name="Lage O.M."/>
            <person name="Pohl T."/>
            <person name="Merkel B.J."/>
            <person name="Hornburger P."/>
            <person name="Mueller R.-W."/>
            <person name="Bruemmer F."/>
            <person name="Labrenz M."/>
            <person name="Spormann A.M."/>
            <person name="Op Den Camp H."/>
            <person name="Overmann J."/>
            <person name="Amann R."/>
            <person name="Jetten M.S.M."/>
            <person name="Mascher T."/>
            <person name="Medema M.H."/>
            <person name="Devos D.P."/>
            <person name="Kaster A.-K."/>
            <person name="Ovreas L."/>
            <person name="Rohde M."/>
            <person name="Galperin M.Y."/>
            <person name="Jogler C."/>
        </authorList>
    </citation>
    <scope>NUCLEOTIDE SEQUENCE [LARGE SCALE GENOMIC DNA]</scope>
    <source>
        <strain evidence="2 3">Pla52o</strain>
    </source>
</reference>
<dbReference type="AlphaFoldDB" id="A0A5C6BFD1"/>